<evidence type="ECO:0000256" key="1">
    <source>
        <dbReference type="SAM" id="Coils"/>
    </source>
</evidence>
<proteinExistence type="predicted"/>
<reference evidence="4 5" key="1">
    <citation type="submission" date="2023-08" db="EMBL/GenBank/DDBJ databases">
        <title>Black Yeasts Isolated from many extreme environments.</title>
        <authorList>
            <person name="Coleine C."/>
            <person name="Stajich J.E."/>
            <person name="Selbmann L."/>
        </authorList>
    </citation>
    <scope>NUCLEOTIDE SEQUENCE [LARGE SCALE GENOMIC DNA]</scope>
    <source>
        <strain evidence="4 5">CCFEE 5910</strain>
    </source>
</reference>
<feature type="region of interest" description="Disordered" evidence="2">
    <location>
        <begin position="370"/>
        <end position="516"/>
    </location>
</feature>
<dbReference type="InterPro" id="IPR052255">
    <property type="entry name" value="RNA_pol_II_subunit5-mediator"/>
</dbReference>
<feature type="compositionally biased region" description="Acidic residues" evidence="2">
    <location>
        <begin position="279"/>
        <end position="310"/>
    </location>
</feature>
<feature type="coiled-coil region" evidence="1">
    <location>
        <begin position="9"/>
        <end position="36"/>
    </location>
</feature>
<comment type="caution">
    <text evidence="4">The sequence shown here is derived from an EMBL/GenBank/DDBJ whole genome shotgun (WGS) entry which is preliminary data.</text>
</comment>
<feature type="region of interest" description="Disordered" evidence="2">
    <location>
        <begin position="203"/>
        <end position="242"/>
    </location>
</feature>
<feature type="compositionally biased region" description="Basic and acidic residues" evidence="2">
    <location>
        <begin position="383"/>
        <end position="394"/>
    </location>
</feature>
<dbReference type="Proteomes" id="UP001309876">
    <property type="component" value="Unassembled WGS sequence"/>
</dbReference>
<evidence type="ECO:0000313" key="5">
    <source>
        <dbReference type="Proteomes" id="UP001309876"/>
    </source>
</evidence>
<organism evidence="4 5">
    <name type="scientific">Lithohypha guttulata</name>
    <dbReference type="NCBI Taxonomy" id="1690604"/>
    <lineage>
        <taxon>Eukaryota</taxon>
        <taxon>Fungi</taxon>
        <taxon>Dikarya</taxon>
        <taxon>Ascomycota</taxon>
        <taxon>Pezizomycotina</taxon>
        <taxon>Eurotiomycetes</taxon>
        <taxon>Chaetothyriomycetidae</taxon>
        <taxon>Chaetothyriales</taxon>
        <taxon>Trichomeriaceae</taxon>
        <taxon>Lithohypha</taxon>
    </lineage>
</organism>
<keyword evidence="5" id="KW-1185">Reference proteome</keyword>
<dbReference type="GO" id="GO:0003714">
    <property type="term" value="F:transcription corepressor activity"/>
    <property type="evidence" value="ECO:0007669"/>
    <property type="project" value="TreeGrafter"/>
</dbReference>
<name>A0AAN7T6G1_9EURO</name>
<feature type="region of interest" description="Disordered" evidence="2">
    <location>
        <begin position="548"/>
        <end position="568"/>
    </location>
</feature>
<accession>A0AAN7T6G1</accession>
<gene>
    <name evidence="4" type="ORF">LTR05_000702</name>
</gene>
<keyword evidence="1" id="KW-0175">Coiled coil</keyword>
<dbReference type="EMBL" id="JAVRRJ010000001">
    <property type="protein sequence ID" value="KAK5090529.1"/>
    <property type="molecule type" value="Genomic_DNA"/>
</dbReference>
<dbReference type="InterPro" id="IPR024325">
    <property type="entry name" value="DUF3835"/>
</dbReference>
<evidence type="ECO:0000256" key="2">
    <source>
        <dbReference type="SAM" id="MobiDB-lite"/>
    </source>
</evidence>
<dbReference type="InterPro" id="IPR039553">
    <property type="entry name" value="Prefoldin-like"/>
</dbReference>
<protein>
    <recommendedName>
        <fullName evidence="3">DUF3835 domain-containing protein</fullName>
    </recommendedName>
</protein>
<dbReference type="PANTHER" id="PTHR15111">
    <property type="entry name" value="RNA POLYMERASE II SUBUNIT 5-MEDIATING PROTEIN NNX3"/>
    <property type="match status" value="1"/>
</dbReference>
<dbReference type="AlphaFoldDB" id="A0AAN7T6G1"/>
<dbReference type="PANTHER" id="PTHR15111:SF0">
    <property type="entry name" value="UNCONVENTIONAL PREFOLDIN RPB5 INTERACTOR 1"/>
    <property type="match status" value="1"/>
</dbReference>
<dbReference type="GO" id="GO:0019212">
    <property type="term" value="F:phosphatase inhibitor activity"/>
    <property type="evidence" value="ECO:0007669"/>
    <property type="project" value="TreeGrafter"/>
</dbReference>
<evidence type="ECO:0000259" key="3">
    <source>
        <dbReference type="Pfam" id="PF12927"/>
    </source>
</evidence>
<feature type="region of interest" description="Disordered" evidence="2">
    <location>
        <begin position="269"/>
        <end position="334"/>
    </location>
</feature>
<feature type="domain" description="DUF3835" evidence="3">
    <location>
        <begin position="512"/>
        <end position="597"/>
    </location>
</feature>
<dbReference type="GO" id="GO:0000122">
    <property type="term" value="P:negative regulation of transcription by RNA polymerase II"/>
    <property type="evidence" value="ECO:0007669"/>
    <property type="project" value="TreeGrafter"/>
</dbReference>
<dbReference type="Pfam" id="PF13758">
    <property type="entry name" value="Prefoldin_3"/>
    <property type="match status" value="1"/>
</dbReference>
<dbReference type="GO" id="GO:0003682">
    <property type="term" value="F:chromatin binding"/>
    <property type="evidence" value="ECO:0007669"/>
    <property type="project" value="TreeGrafter"/>
</dbReference>
<dbReference type="Pfam" id="PF12927">
    <property type="entry name" value="DUF3835"/>
    <property type="match status" value="1"/>
</dbReference>
<sequence length="599" mass="67446">MHDVDRTLVDKVESQRAELESNVAKLRKALNHWQTLELDYEGLKEEFQELPEQTTKREYLDAAHDFAPHIVDDKELEDLIEPSKGKLRQPKQVVDLLSKRTEWVSRNITSLKAQIADFEKKHESGHDEHEQETTLPVAEITEELDDQGNVISSTIQPQSESASKVLGILEKEKVLSQEARSEPQATSIGKQQVKDENIETAQDVSESLDSTEESAEATLTDGTTVLPSSYDEVMNPDDTEEEAQIRKEMLQYDALAEVGNIVAELDLAEGSDSFRDDGEFSEDPSDAEDDHDDDDSWDDDDDDLEEDKEDEYGRVRAPRYTQKQRQQMEELQRRLGFQMENVGPTPDLPKEVQEQIEVLKPLEAQQYLESLPPSIRNQLTQSQDRKIPPKEAARKAAIARYEASQDGVEKKSKTANTREKPKKSVAFAPELDIAEEAKAQQPKTATTREVVIERSGLASNGPAKRPPQPTAGKASRFKTDRASHAQASILPPPMEPKPKQDSDLGPPGKTLSENLVERSIAVDAAQAPDPDDFDEELQKRQIALEHHQLRNRKIHEQGGYVKSGEDENWDEAHAVPEVLDKITGQPRKISRFKAARLRS</sequence>
<evidence type="ECO:0000313" key="4">
    <source>
        <dbReference type="EMBL" id="KAK5090529.1"/>
    </source>
</evidence>
<feature type="compositionally biased region" description="Basic and acidic residues" evidence="2">
    <location>
        <begin position="407"/>
        <end position="419"/>
    </location>
</feature>